<evidence type="ECO:0000313" key="1">
    <source>
        <dbReference type="EMBL" id="GBM15435.1"/>
    </source>
</evidence>
<evidence type="ECO:0008006" key="3">
    <source>
        <dbReference type="Google" id="ProtNLM"/>
    </source>
</evidence>
<proteinExistence type="predicted"/>
<reference evidence="1 2" key="1">
    <citation type="journal article" date="2019" name="Sci. Rep.">
        <title>Orb-weaving spider Araneus ventricosus genome elucidates the spidroin gene catalogue.</title>
        <authorList>
            <person name="Kono N."/>
            <person name="Nakamura H."/>
            <person name="Ohtoshi R."/>
            <person name="Moran D.A.P."/>
            <person name="Shinohara A."/>
            <person name="Yoshida Y."/>
            <person name="Fujiwara M."/>
            <person name="Mori M."/>
            <person name="Tomita M."/>
            <person name="Arakawa K."/>
        </authorList>
    </citation>
    <scope>NUCLEOTIDE SEQUENCE [LARGE SCALE GENOMIC DNA]</scope>
</reference>
<gene>
    <name evidence="1" type="ORF">AVEN_199683_1</name>
</gene>
<keyword evidence="2" id="KW-1185">Reference proteome</keyword>
<evidence type="ECO:0000313" key="2">
    <source>
        <dbReference type="Proteomes" id="UP000499080"/>
    </source>
</evidence>
<dbReference type="Proteomes" id="UP000499080">
    <property type="component" value="Unassembled WGS sequence"/>
</dbReference>
<protein>
    <recommendedName>
        <fullName evidence="3">Reverse transcriptase domain-containing protein</fullName>
    </recommendedName>
</protein>
<dbReference type="AlphaFoldDB" id="A0A4Y2DIN0"/>
<organism evidence="1 2">
    <name type="scientific">Araneus ventricosus</name>
    <name type="common">Orbweaver spider</name>
    <name type="synonym">Epeira ventricosa</name>
    <dbReference type="NCBI Taxonomy" id="182803"/>
    <lineage>
        <taxon>Eukaryota</taxon>
        <taxon>Metazoa</taxon>
        <taxon>Ecdysozoa</taxon>
        <taxon>Arthropoda</taxon>
        <taxon>Chelicerata</taxon>
        <taxon>Arachnida</taxon>
        <taxon>Araneae</taxon>
        <taxon>Araneomorphae</taxon>
        <taxon>Entelegynae</taxon>
        <taxon>Araneoidea</taxon>
        <taxon>Araneidae</taxon>
        <taxon>Araneus</taxon>
    </lineage>
</organism>
<accession>A0A4Y2DIN0</accession>
<comment type="caution">
    <text evidence="1">The sequence shown here is derived from an EMBL/GenBank/DDBJ whole genome shotgun (WGS) entry which is preliminary data.</text>
</comment>
<dbReference type="OrthoDB" id="411871at2759"/>
<dbReference type="PANTHER" id="PTHR19446">
    <property type="entry name" value="REVERSE TRANSCRIPTASES"/>
    <property type="match status" value="1"/>
</dbReference>
<name>A0A4Y2DIN0_ARAVE</name>
<sequence length="157" mass="17841">MHPDKNSLRNSIPVSIKSLQTTLGHLSNNGKQIKGTPIEFGLKILQKLCPKIAPRAAQIQPQKTLLEEEKFSQQEIEDILKNIPNGKDPGYDGIDNIIVKVIFNCFTFLLLDFFTKCLELKYFPDPLKIGLVKLFHKTGKDEHSIKSYRPISLRPTL</sequence>
<dbReference type="EMBL" id="BGPR01000359">
    <property type="protein sequence ID" value="GBM15435.1"/>
    <property type="molecule type" value="Genomic_DNA"/>
</dbReference>